<evidence type="ECO:0000256" key="6">
    <source>
        <dbReference type="ARBA" id="ARBA00022692"/>
    </source>
</evidence>
<dbReference type="STRING" id="1424294.Gferi_15500"/>
<evidence type="ECO:0000256" key="7">
    <source>
        <dbReference type="ARBA" id="ARBA00022989"/>
    </source>
</evidence>
<dbReference type="NCBIfam" id="TIGR00797">
    <property type="entry name" value="matE"/>
    <property type="match status" value="1"/>
</dbReference>
<evidence type="ECO:0000313" key="11">
    <source>
        <dbReference type="EMBL" id="AOT70834.1"/>
    </source>
</evidence>
<dbReference type="GO" id="GO:0005886">
    <property type="term" value="C:plasma membrane"/>
    <property type="evidence" value="ECO:0007669"/>
    <property type="project" value="UniProtKB-SubCell"/>
</dbReference>
<name>A0A1D8GIT6_9FIRM</name>
<dbReference type="Proteomes" id="UP000095743">
    <property type="component" value="Chromosome"/>
</dbReference>
<feature type="transmembrane region" description="Helical" evidence="10">
    <location>
        <begin position="137"/>
        <end position="158"/>
    </location>
</feature>
<feature type="transmembrane region" description="Helical" evidence="10">
    <location>
        <begin position="236"/>
        <end position="260"/>
    </location>
</feature>
<dbReference type="PANTHER" id="PTHR43823">
    <property type="entry name" value="SPORULATION PROTEIN YKVU"/>
    <property type="match status" value="1"/>
</dbReference>
<accession>A0A1D8GIT6</accession>
<dbReference type="InterPro" id="IPR048279">
    <property type="entry name" value="MdtK-like"/>
</dbReference>
<gene>
    <name evidence="11" type="ORF">Gferi_15500</name>
</gene>
<proteinExistence type="inferred from homology"/>
<keyword evidence="4" id="KW-0813">Transport</keyword>
<evidence type="ECO:0000313" key="12">
    <source>
        <dbReference type="Proteomes" id="UP000095743"/>
    </source>
</evidence>
<dbReference type="GO" id="GO:0015297">
    <property type="term" value="F:antiporter activity"/>
    <property type="evidence" value="ECO:0007669"/>
    <property type="project" value="InterPro"/>
</dbReference>
<dbReference type="InterPro" id="IPR045070">
    <property type="entry name" value="MATE_MepA-like"/>
</dbReference>
<evidence type="ECO:0000256" key="4">
    <source>
        <dbReference type="ARBA" id="ARBA00022448"/>
    </source>
</evidence>
<feature type="transmembrane region" description="Helical" evidence="10">
    <location>
        <begin position="359"/>
        <end position="381"/>
    </location>
</feature>
<feature type="transmembrane region" description="Helical" evidence="10">
    <location>
        <begin position="393"/>
        <end position="413"/>
    </location>
</feature>
<evidence type="ECO:0000256" key="2">
    <source>
        <dbReference type="ARBA" id="ARBA00008417"/>
    </source>
</evidence>
<evidence type="ECO:0000256" key="10">
    <source>
        <dbReference type="SAM" id="Phobius"/>
    </source>
</evidence>
<keyword evidence="6 10" id="KW-0812">Transmembrane</keyword>
<comment type="subcellular location">
    <subcellularLocation>
        <location evidence="1">Cell membrane</location>
        <topology evidence="1">Multi-pass membrane protein</topology>
    </subcellularLocation>
</comment>
<dbReference type="RefSeq" id="WP_069978032.1">
    <property type="nucleotide sequence ID" value="NZ_CP017269.1"/>
</dbReference>
<dbReference type="KEGG" id="gfe:Gferi_15500"/>
<feature type="transmembrane region" description="Helical" evidence="10">
    <location>
        <begin position="16"/>
        <end position="37"/>
    </location>
</feature>
<evidence type="ECO:0000256" key="1">
    <source>
        <dbReference type="ARBA" id="ARBA00004651"/>
    </source>
</evidence>
<evidence type="ECO:0000256" key="5">
    <source>
        <dbReference type="ARBA" id="ARBA00022475"/>
    </source>
</evidence>
<reference evidence="11 12" key="1">
    <citation type="submission" date="2016-09" db="EMBL/GenBank/DDBJ databases">
        <title>Genomic analysis reveals versatility of anaerobic energy metabolism of Geosporobacter ferrireducens IRF9 of phylum Firmicutes.</title>
        <authorList>
            <person name="Kim S.-J."/>
        </authorList>
    </citation>
    <scope>NUCLEOTIDE SEQUENCE [LARGE SCALE GENOMIC DNA]</scope>
    <source>
        <strain evidence="11 12">IRF9</strain>
    </source>
</reference>
<dbReference type="PIRSF" id="PIRSF006603">
    <property type="entry name" value="DinF"/>
    <property type="match status" value="1"/>
</dbReference>
<feature type="transmembrane region" description="Helical" evidence="10">
    <location>
        <begin position="272"/>
        <end position="295"/>
    </location>
</feature>
<dbReference type="CDD" id="cd13143">
    <property type="entry name" value="MATE_MepA_like"/>
    <property type="match status" value="1"/>
</dbReference>
<feature type="transmembrane region" description="Helical" evidence="10">
    <location>
        <begin position="197"/>
        <end position="216"/>
    </location>
</feature>
<feature type="transmembrane region" description="Helical" evidence="10">
    <location>
        <begin position="316"/>
        <end position="339"/>
    </location>
</feature>
<evidence type="ECO:0000256" key="9">
    <source>
        <dbReference type="ARBA" id="ARBA00023251"/>
    </source>
</evidence>
<keyword evidence="12" id="KW-1185">Reference proteome</keyword>
<evidence type="ECO:0000256" key="8">
    <source>
        <dbReference type="ARBA" id="ARBA00023136"/>
    </source>
</evidence>
<dbReference type="PANTHER" id="PTHR43823:SF3">
    <property type="entry name" value="MULTIDRUG EXPORT PROTEIN MEPA"/>
    <property type="match status" value="1"/>
</dbReference>
<dbReference type="EMBL" id="CP017269">
    <property type="protein sequence ID" value="AOT70834.1"/>
    <property type="molecule type" value="Genomic_DNA"/>
</dbReference>
<dbReference type="GO" id="GO:0046677">
    <property type="term" value="P:response to antibiotic"/>
    <property type="evidence" value="ECO:0007669"/>
    <property type="project" value="UniProtKB-KW"/>
</dbReference>
<keyword evidence="7 10" id="KW-1133">Transmembrane helix</keyword>
<keyword evidence="9" id="KW-0046">Antibiotic resistance</keyword>
<organism evidence="11 12">
    <name type="scientific">Geosporobacter ferrireducens</name>
    <dbReference type="NCBI Taxonomy" id="1424294"/>
    <lineage>
        <taxon>Bacteria</taxon>
        <taxon>Bacillati</taxon>
        <taxon>Bacillota</taxon>
        <taxon>Clostridia</taxon>
        <taxon>Peptostreptococcales</taxon>
        <taxon>Thermotaleaceae</taxon>
        <taxon>Geosporobacter</taxon>
    </lineage>
</organism>
<dbReference type="InterPro" id="IPR002528">
    <property type="entry name" value="MATE_fam"/>
</dbReference>
<dbReference type="OrthoDB" id="9811110at2"/>
<keyword evidence="8 10" id="KW-0472">Membrane</keyword>
<comment type="similarity">
    <text evidence="2">Belongs to the multi antimicrobial extrusion (MATE) (TC 2.A.66.1) family. MepA subfamily.</text>
</comment>
<feature type="transmembrane region" description="Helical" evidence="10">
    <location>
        <begin position="93"/>
        <end position="117"/>
    </location>
</feature>
<feature type="transmembrane region" description="Helical" evidence="10">
    <location>
        <begin position="49"/>
        <end position="81"/>
    </location>
</feature>
<dbReference type="GO" id="GO:0042910">
    <property type="term" value="F:xenobiotic transmembrane transporter activity"/>
    <property type="evidence" value="ECO:0007669"/>
    <property type="project" value="InterPro"/>
</dbReference>
<dbReference type="AlphaFoldDB" id="A0A1D8GIT6"/>
<evidence type="ECO:0000256" key="3">
    <source>
        <dbReference type="ARBA" id="ARBA00022106"/>
    </source>
</evidence>
<dbReference type="InterPro" id="IPR051327">
    <property type="entry name" value="MATE_MepA_subfamily"/>
</dbReference>
<feature type="transmembrane region" description="Helical" evidence="10">
    <location>
        <begin position="170"/>
        <end position="191"/>
    </location>
</feature>
<protein>
    <recommendedName>
        <fullName evidence="3">Multidrug export protein MepA</fullName>
    </recommendedName>
</protein>
<dbReference type="Pfam" id="PF01554">
    <property type="entry name" value="MatE"/>
    <property type="match status" value="2"/>
</dbReference>
<sequence length="462" mass="50185">MDERAKQLGEERVWKLLLKFSIPAIVGMLVNALYNIVDRIFIGRGVGTLAIAGITIGFPVMTILMALGMLVGLGATSLVSIRLGENKKEEAELIMTNALVVLIMLLLGASVLGLIFLNPMLRIFGASAEVLPYAKTYLRIILIGAVFQGVGFGMNNMIRAQGNPHTAMMTMLIGAILNTLLDPLFIFVFGWGIEGAALATILSQAVSALWVLRYLFSDQSSLKMRMKNAKLQRAIVMKIIAIGSAPFAMQVAASAVMALLNHQLRIFGGDVSISAMGIIHSIAMMIMMPIFGINQGAQPIIGFNYGAKKYDRVKKALTLAIVAASAIVLVGFVVIQVFPENLFRLFNNKDQELIAFGTQGIKIFLMMLPIIGFQIVSANYFQAVGKPKQAMILSLSRQVLVFIPALLILPNMYGLTGVWAAAPAADLVSSVITGIWLAFEIKHLSDSHADVQIKREHIQPEQ</sequence>
<keyword evidence="5" id="KW-1003">Cell membrane</keyword>